<keyword evidence="4 8" id="KW-0812">Transmembrane</keyword>
<dbReference type="PANTHER" id="PTHR33406">
    <property type="entry name" value="MEMBRANE PROTEIN MJ1562-RELATED"/>
    <property type="match status" value="1"/>
</dbReference>
<evidence type="ECO:0000313" key="11">
    <source>
        <dbReference type="Proteomes" id="UP000503011"/>
    </source>
</evidence>
<evidence type="ECO:0000256" key="6">
    <source>
        <dbReference type="ARBA" id="ARBA00023136"/>
    </source>
</evidence>
<dbReference type="GO" id="GO:0005886">
    <property type="term" value="C:plasma membrane"/>
    <property type="evidence" value="ECO:0007669"/>
    <property type="project" value="UniProtKB-SubCell"/>
</dbReference>
<protein>
    <recommendedName>
        <fullName evidence="9">Membrane transport protein MMPL domain-containing protein</fullName>
    </recommendedName>
</protein>
<keyword evidence="5 8" id="KW-1133">Transmembrane helix</keyword>
<name>A0A6F8YAU1_9ACTN</name>
<feature type="transmembrane region" description="Helical" evidence="8">
    <location>
        <begin position="76"/>
        <end position="94"/>
    </location>
</feature>
<comment type="subcellular location">
    <subcellularLocation>
        <location evidence="1">Cell membrane</location>
        <topology evidence="1">Multi-pass membrane protein</topology>
    </subcellularLocation>
</comment>
<dbReference type="Pfam" id="PF03176">
    <property type="entry name" value="MMPL"/>
    <property type="match status" value="1"/>
</dbReference>
<evidence type="ECO:0000256" key="3">
    <source>
        <dbReference type="ARBA" id="ARBA00022475"/>
    </source>
</evidence>
<reference evidence="10 11" key="1">
    <citation type="submission" date="2020-03" db="EMBL/GenBank/DDBJ databases">
        <title>Whole genome shotgun sequence of Phytohabitans suffuscus NBRC 105367.</title>
        <authorList>
            <person name="Komaki H."/>
            <person name="Tamura T."/>
        </authorList>
    </citation>
    <scope>NUCLEOTIDE SEQUENCE [LARGE SCALE GENOMIC DNA]</scope>
    <source>
        <strain evidence="10 11">NBRC 105367</strain>
    </source>
</reference>
<keyword evidence="11" id="KW-1185">Reference proteome</keyword>
<evidence type="ECO:0000259" key="9">
    <source>
        <dbReference type="Pfam" id="PF03176"/>
    </source>
</evidence>
<accession>A0A6F8YAU1</accession>
<dbReference type="Gene3D" id="1.20.1640.10">
    <property type="entry name" value="Multidrug efflux transporter AcrB transmembrane domain"/>
    <property type="match status" value="1"/>
</dbReference>
<organism evidence="10 11">
    <name type="scientific">Phytohabitans suffuscus</name>
    <dbReference type="NCBI Taxonomy" id="624315"/>
    <lineage>
        <taxon>Bacteria</taxon>
        <taxon>Bacillati</taxon>
        <taxon>Actinomycetota</taxon>
        <taxon>Actinomycetes</taxon>
        <taxon>Micromonosporales</taxon>
        <taxon>Micromonosporaceae</taxon>
    </lineage>
</organism>
<dbReference type="PANTHER" id="PTHR33406:SF11">
    <property type="entry name" value="MEMBRANE PROTEIN SCO6666-RELATED"/>
    <property type="match status" value="1"/>
</dbReference>
<evidence type="ECO:0000256" key="1">
    <source>
        <dbReference type="ARBA" id="ARBA00004651"/>
    </source>
</evidence>
<evidence type="ECO:0000313" key="10">
    <source>
        <dbReference type="EMBL" id="BCB83143.1"/>
    </source>
</evidence>
<sequence>MSTWAVPWFARPNPQRLTSQAGTRLEAIPTREVLAGTEVSQLVGRIRATPAPFERVVVGGFPAELTDFRTTLMDRVPLVAALVLAITFVLLFLMSGSPLIPIKSTVLNLLSLSVMFGVLVFVFQERAFASLLGFTPIGTLDPAFPILMFCVAYGLSMDYEVFMLSRIKEHYEATGDNTRAVLEGLQRSAPLITSAAAIIVDATIIRAILIPALMRLAGPLNWWAPGPLRRLQHRIDPRGTAPEDVPRPRTEATPSPESDGRYGARRSRSRSTVMVCAASIRTTTTP</sequence>
<reference evidence="10 11" key="2">
    <citation type="submission" date="2020-03" db="EMBL/GenBank/DDBJ databases">
        <authorList>
            <person name="Ichikawa N."/>
            <person name="Kimura A."/>
            <person name="Kitahashi Y."/>
            <person name="Uohara A."/>
        </authorList>
    </citation>
    <scope>NUCLEOTIDE SEQUENCE [LARGE SCALE GENOMIC DNA]</scope>
    <source>
        <strain evidence="10 11">NBRC 105367</strain>
    </source>
</reference>
<feature type="domain" description="Membrane transport protein MMPL" evidence="9">
    <location>
        <begin position="40"/>
        <end position="202"/>
    </location>
</feature>
<comment type="similarity">
    <text evidence="2">Belongs to the resistance-nodulation-cell division (RND) (TC 2.A.6) family. MmpL subfamily.</text>
</comment>
<dbReference type="InterPro" id="IPR004869">
    <property type="entry name" value="MMPL_dom"/>
</dbReference>
<dbReference type="EMBL" id="AP022871">
    <property type="protein sequence ID" value="BCB83143.1"/>
    <property type="molecule type" value="Genomic_DNA"/>
</dbReference>
<keyword evidence="3" id="KW-1003">Cell membrane</keyword>
<keyword evidence="6 8" id="KW-0472">Membrane</keyword>
<feature type="region of interest" description="Disordered" evidence="7">
    <location>
        <begin position="237"/>
        <end position="286"/>
    </location>
</feature>
<evidence type="ECO:0000256" key="7">
    <source>
        <dbReference type="SAM" id="MobiDB-lite"/>
    </source>
</evidence>
<dbReference type="Proteomes" id="UP000503011">
    <property type="component" value="Chromosome"/>
</dbReference>
<dbReference type="SUPFAM" id="SSF82866">
    <property type="entry name" value="Multidrug efflux transporter AcrB transmembrane domain"/>
    <property type="match status" value="1"/>
</dbReference>
<gene>
    <name evidence="10" type="ORF">Psuf_004560</name>
</gene>
<evidence type="ECO:0000256" key="8">
    <source>
        <dbReference type="SAM" id="Phobius"/>
    </source>
</evidence>
<feature type="transmembrane region" description="Helical" evidence="8">
    <location>
        <begin position="143"/>
        <end position="162"/>
    </location>
</feature>
<evidence type="ECO:0000256" key="4">
    <source>
        <dbReference type="ARBA" id="ARBA00022692"/>
    </source>
</evidence>
<dbReference type="InterPro" id="IPR050545">
    <property type="entry name" value="Mycobact_MmpL"/>
</dbReference>
<evidence type="ECO:0000256" key="2">
    <source>
        <dbReference type="ARBA" id="ARBA00010157"/>
    </source>
</evidence>
<evidence type="ECO:0000256" key="5">
    <source>
        <dbReference type="ARBA" id="ARBA00022989"/>
    </source>
</evidence>
<dbReference type="AlphaFoldDB" id="A0A6F8YAU1"/>
<proteinExistence type="inferred from homology"/>
<feature type="transmembrane region" description="Helical" evidence="8">
    <location>
        <begin position="106"/>
        <end position="123"/>
    </location>
</feature>
<dbReference type="KEGG" id="psuu:Psuf_004560"/>